<feature type="compositionally biased region" description="Basic and acidic residues" evidence="1">
    <location>
        <begin position="7"/>
        <end position="20"/>
    </location>
</feature>
<feature type="compositionally biased region" description="Acidic residues" evidence="1">
    <location>
        <begin position="103"/>
        <end position="116"/>
    </location>
</feature>
<feature type="region of interest" description="Disordered" evidence="1">
    <location>
        <begin position="1"/>
        <end position="20"/>
    </location>
</feature>
<gene>
    <name evidence="3" type="primary">Dnmt1_2</name>
    <name evidence="3" type="ORF">SCYSUP_R15014</name>
</gene>
<dbReference type="GO" id="GO:0008168">
    <property type="term" value="F:methyltransferase activity"/>
    <property type="evidence" value="ECO:0007669"/>
    <property type="project" value="UniProtKB-KW"/>
</dbReference>
<comment type="caution">
    <text evidence="3">The sequence shown here is derived from an EMBL/GenBank/DDBJ whole genome shotgun (WGS) entry which is preliminary data.</text>
</comment>
<keyword evidence="3" id="KW-0808">Transferase</keyword>
<dbReference type="InterPro" id="IPR010506">
    <property type="entry name" value="DMAP1-bd"/>
</dbReference>
<evidence type="ECO:0000313" key="3">
    <source>
        <dbReference type="EMBL" id="NXP29523.1"/>
    </source>
</evidence>
<protein>
    <submittedName>
        <fullName evidence="3">DNMT1 methyltransferase</fullName>
    </submittedName>
</protein>
<feature type="domain" description="DMAP1-binding" evidence="2">
    <location>
        <begin position="6"/>
        <end position="82"/>
    </location>
</feature>
<dbReference type="EMBL" id="VXBX01009643">
    <property type="protein sequence ID" value="NXP29523.1"/>
    <property type="molecule type" value="Genomic_DNA"/>
</dbReference>
<dbReference type="GO" id="GO:0032259">
    <property type="term" value="P:methylation"/>
    <property type="evidence" value="ECO:0007669"/>
    <property type="project" value="UniProtKB-KW"/>
</dbReference>
<dbReference type="Proteomes" id="UP000580825">
    <property type="component" value="Unassembled WGS sequence"/>
</dbReference>
<feature type="region of interest" description="Disordered" evidence="1">
    <location>
        <begin position="74"/>
        <end position="157"/>
    </location>
</feature>
<evidence type="ECO:0000313" key="4">
    <source>
        <dbReference type="Proteomes" id="UP000580825"/>
    </source>
</evidence>
<dbReference type="AlphaFoldDB" id="A0A7L1Z3Q5"/>
<keyword evidence="3" id="KW-0489">Methyltransferase</keyword>
<accession>A0A7L1Z3Q5</accession>
<evidence type="ECO:0000256" key="1">
    <source>
        <dbReference type="SAM" id="MobiDB-lite"/>
    </source>
</evidence>
<feature type="non-terminal residue" evidence="3">
    <location>
        <position position="1"/>
    </location>
</feature>
<organism evidence="3 4">
    <name type="scientific">Scytalopus superciliaris</name>
    <dbReference type="NCBI Taxonomy" id="312124"/>
    <lineage>
        <taxon>Eukaryota</taxon>
        <taxon>Metazoa</taxon>
        <taxon>Chordata</taxon>
        <taxon>Craniata</taxon>
        <taxon>Vertebrata</taxon>
        <taxon>Euteleostomi</taxon>
        <taxon>Archelosauria</taxon>
        <taxon>Archosauria</taxon>
        <taxon>Dinosauria</taxon>
        <taxon>Saurischia</taxon>
        <taxon>Theropoda</taxon>
        <taxon>Coelurosauria</taxon>
        <taxon>Aves</taxon>
        <taxon>Neognathae</taxon>
        <taxon>Neoaves</taxon>
        <taxon>Telluraves</taxon>
        <taxon>Australaves</taxon>
        <taxon>Passeriformes</taxon>
        <taxon>Rhinocryptidae</taxon>
        <taxon>Scytalopus</taxon>
    </lineage>
</organism>
<feature type="compositionally biased region" description="Low complexity" evidence="1">
    <location>
        <begin position="117"/>
        <end position="127"/>
    </location>
</feature>
<feature type="non-terminal residue" evidence="3">
    <location>
        <position position="157"/>
    </location>
</feature>
<sequence>PLHCPHRLQDLERDEKTLSEKESVQERLSLIQAFLGSDVQRQLSDLEAQLRRRELPEDLYLAKVKALLHHELSTGNGLRAPNGCARNGAYGSDEDLERVGANGEDEEGEGAMDMEEGAASSSSSSPSLLVPTARTRKARRSRSNGESKSNGRVGLSH</sequence>
<reference evidence="3 4" key="1">
    <citation type="submission" date="2019-09" db="EMBL/GenBank/DDBJ databases">
        <title>Bird 10,000 Genomes (B10K) Project - Family phase.</title>
        <authorList>
            <person name="Zhang G."/>
        </authorList>
    </citation>
    <scope>NUCLEOTIDE SEQUENCE [LARGE SCALE GENOMIC DNA]</scope>
    <source>
        <strain evidence="3">B10K-DU-002-46</strain>
        <tissue evidence="3">Muscle</tissue>
    </source>
</reference>
<proteinExistence type="predicted"/>
<keyword evidence="4" id="KW-1185">Reference proteome</keyword>
<dbReference type="Pfam" id="PF06464">
    <property type="entry name" value="DMAP_binding"/>
    <property type="match status" value="1"/>
</dbReference>
<name>A0A7L1Z3Q5_9PASS</name>
<evidence type="ECO:0000259" key="2">
    <source>
        <dbReference type="Pfam" id="PF06464"/>
    </source>
</evidence>